<sequence length="597" mass="67181">MSQEGGTGEIEVQTDQDHQELQDIPQENQNGTVGSRAGSAHSREADPKGLITDLTRLKEITQDDPEGNSSYRDMVQEFGEEQLPQTQDSDPMQQVFSEPNDTVFFGEGFEVVKESAEEGEEIEDVLDEDDNEFDLEGSDALFEDNDDENVSSMESDVDLYNASDYDTDLEDAKEPEKILFIDPYQNENTGKSVYLRKCDELGVTPATYFLKHMDDTHLVMKFHGLGPMGMRAMSGQLEINTVTEKIDLEGNFILSEGALYLTKVLRENVYVTELILCDNKIGNAGAKALCELLAENKTIIHLNLAGNDIEDQAASSFYEMLSRNGDIKTLILRHNLFEDGGAYWFSESMNENVTLETLDISFNRFTTKGCTLIASALKENVGLKYMNCSMNGFGVDGAKALGDSLKENKYLLDLNISYCRIPHEGAPFIAEGLQVNDTLHRLQIGSNPIQEDGGFQILEGVDKATQSVLRTLDFGNLMVRKKFQELHFKLHDERGLEVIYGDVLLDVVRTRLHGGFDPYSHFMNDPMTKLKNYVEKAGYRMVDLLKSFDRDQSFTISLDELKTGIRRCNIDLTDPQIVQLMNQLDKDGNGEIDFRYD</sequence>
<dbReference type="GO" id="GO:0005509">
    <property type="term" value="F:calcium ion binding"/>
    <property type="evidence" value="ECO:0007669"/>
    <property type="project" value="InterPro"/>
</dbReference>
<dbReference type="SMART" id="SM00368">
    <property type="entry name" value="LRR_RI"/>
    <property type="match status" value="8"/>
</dbReference>
<gene>
    <name evidence="2" type="ORF">FSP39_024708</name>
</gene>
<dbReference type="CDD" id="cd00051">
    <property type="entry name" value="EFh"/>
    <property type="match status" value="1"/>
</dbReference>
<dbReference type="InterPro" id="IPR001611">
    <property type="entry name" value="Leu-rich_rpt"/>
</dbReference>
<keyword evidence="3" id="KW-1185">Reference proteome</keyword>
<protein>
    <submittedName>
        <fullName evidence="2">Uncharacterized protein</fullName>
    </submittedName>
</protein>
<dbReference type="InterPro" id="IPR002048">
    <property type="entry name" value="EF_hand_dom"/>
</dbReference>
<proteinExistence type="predicted"/>
<dbReference type="InterPro" id="IPR011992">
    <property type="entry name" value="EF-hand-dom_pair"/>
</dbReference>
<evidence type="ECO:0000313" key="3">
    <source>
        <dbReference type="Proteomes" id="UP001186944"/>
    </source>
</evidence>
<evidence type="ECO:0000313" key="2">
    <source>
        <dbReference type="EMBL" id="KAK3094145.1"/>
    </source>
</evidence>
<dbReference type="AlphaFoldDB" id="A0AA88Y4N6"/>
<dbReference type="Gene3D" id="1.10.238.10">
    <property type="entry name" value="EF-hand"/>
    <property type="match status" value="1"/>
</dbReference>
<accession>A0AA88Y4N6</accession>
<feature type="region of interest" description="Disordered" evidence="1">
    <location>
        <begin position="1"/>
        <end position="96"/>
    </location>
</feature>
<dbReference type="Pfam" id="PF13516">
    <property type="entry name" value="LRR_6"/>
    <property type="match status" value="3"/>
</dbReference>
<dbReference type="SUPFAM" id="SSF52047">
    <property type="entry name" value="RNI-like"/>
    <property type="match status" value="1"/>
</dbReference>
<dbReference type="InterPro" id="IPR052394">
    <property type="entry name" value="LRR-containing"/>
</dbReference>
<dbReference type="Gene3D" id="3.80.10.10">
    <property type="entry name" value="Ribonuclease Inhibitor"/>
    <property type="match status" value="1"/>
</dbReference>
<dbReference type="PANTHER" id="PTHR24114:SF31">
    <property type="entry name" value="NLR FAMILY MEMBER X1"/>
    <property type="match status" value="1"/>
</dbReference>
<dbReference type="SUPFAM" id="SSF47473">
    <property type="entry name" value="EF-hand"/>
    <property type="match status" value="1"/>
</dbReference>
<feature type="compositionally biased region" description="Polar residues" evidence="1">
    <location>
        <begin position="83"/>
        <end position="96"/>
    </location>
</feature>
<evidence type="ECO:0000256" key="1">
    <source>
        <dbReference type="SAM" id="MobiDB-lite"/>
    </source>
</evidence>
<dbReference type="InterPro" id="IPR032675">
    <property type="entry name" value="LRR_dom_sf"/>
</dbReference>
<dbReference type="EMBL" id="VSWD01000009">
    <property type="protein sequence ID" value="KAK3094145.1"/>
    <property type="molecule type" value="Genomic_DNA"/>
</dbReference>
<dbReference type="Proteomes" id="UP001186944">
    <property type="component" value="Unassembled WGS sequence"/>
</dbReference>
<comment type="caution">
    <text evidence="2">The sequence shown here is derived from an EMBL/GenBank/DDBJ whole genome shotgun (WGS) entry which is preliminary data.</text>
</comment>
<organism evidence="2 3">
    <name type="scientific">Pinctada imbricata</name>
    <name type="common">Atlantic pearl-oyster</name>
    <name type="synonym">Pinctada martensii</name>
    <dbReference type="NCBI Taxonomy" id="66713"/>
    <lineage>
        <taxon>Eukaryota</taxon>
        <taxon>Metazoa</taxon>
        <taxon>Spiralia</taxon>
        <taxon>Lophotrochozoa</taxon>
        <taxon>Mollusca</taxon>
        <taxon>Bivalvia</taxon>
        <taxon>Autobranchia</taxon>
        <taxon>Pteriomorphia</taxon>
        <taxon>Pterioida</taxon>
        <taxon>Pterioidea</taxon>
        <taxon>Pteriidae</taxon>
        <taxon>Pinctada</taxon>
    </lineage>
</organism>
<name>A0AA88Y4N6_PINIB</name>
<reference evidence="2" key="1">
    <citation type="submission" date="2019-08" db="EMBL/GenBank/DDBJ databases">
        <title>The improved chromosome-level genome for the pearl oyster Pinctada fucata martensii using PacBio sequencing and Hi-C.</title>
        <authorList>
            <person name="Zheng Z."/>
        </authorList>
    </citation>
    <scope>NUCLEOTIDE SEQUENCE</scope>
    <source>
        <strain evidence="2">ZZ-2019</strain>
        <tissue evidence="2">Adductor muscle</tissue>
    </source>
</reference>
<dbReference type="PANTHER" id="PTHR24114">
    <property type="entry name" value="LEUCINE RICH REPEAT FAMILY PROTEIN"/>
    <property type="match status" value="1"/>
</dbReference>